<gene>
    <name evidence="1" type="ORF">Phi19:3_gp108</name>
</gene>
<reference evidence="2" key="2">
    <citation type="submission" date="2013-03" db="EMBL/GenBank/DDBJ databases">
        <title>The Cellulophaga phages: a novel, diverse, and globally ubiquitous model system.</title>
        <authorList>
            <person name="Holmfeldt K."/>
            <person name="Solonenko N."/>
            <person name="Shah M."/>
            <person name="Corrier K."/>
            <person name="Riemann L."/>
            <person name="VerBerkmoes N.C."/>
            <person name="Sullivan M.B."/>
        </authorList>
    </citation>
    <scope>NUCLEOTIDE SEQUENCE [LARGE SCALE GENOMIC DNA]</scope>
</reference>
<reference evidence="1 2" key="1">
    <citation type="journal article" date="2013" name="Proc. Natl. Acad. Sci. U.S.A.">
        <title>Twelve previously unknown phage genera are ubiquitous in global oceans.</title>
        <authorList>
            <person name="Holmfeldt K."/>
            <person name="Solonenko N."/>
            <person name="Shah M."/>
            <person name="Corrier K."/>
            <person name="Riemann L."/>
            <person name="Verberkmoes N.C."/>
            <person name="Sullivan M.B."/>
        </authorList>
    </citation>
    <scope>NUCLEOTIDE SEQUENCE [LARGE SCALE GENOMIC DNA]</scope>
    <source>
        <strain evidence="1">Phi19:3</strain>
    </source>
</reference>
<dbReference type="OrthoDB" id="2023at10239"/>
<dbReference type="Proteomes" id="UP000014731">
    <property type="component" value="Segment"/>
</dbReference>
<dbReference type="RefSeq" id="YP_008240893.1">
    <property type="nucleotide sequence ID" value="NC_021789.1"/>
</dbReference>
<dbReference type="GeneID" id="16881048"/>
<dbReference type="KEGG" id="vg:16881048"/>
<protein>
    <submittedName>
        <fullName evidence="1">Structural protein</fullName>
    </submittedName>
</protein>
<proteinExistence type="predicted"/>
<organism evidence="1 2">
    <name type="scientific">Cellulophaga phage phi19:3</name>
    <dbReference type="NCBI Taxonomy" id="1327971"/>
    <lineage>
        <taxon>Viruses</taxon>
        <taxon>Duplodnaviria</taxon>
        <taxon>Heunggongvirae</taxon>
        <taxon>Uroviricota</taxon>
        <taxon>Caudoviricetes</taxon>
        <taxon>Pachyviridae</taxon>
        <taxon>Baltivirus</taxon>
        <taxon>Baltivirus phi19tres</taxon>
    </lineage>
</organism>
<accession>R9ZZ21</accession>
<sequence length="443" mass="48748">MAFDLQTNNLSGISVIDKPAGAIADASTFITLSSYADKYVPKLKPKLHMANGRGKITKLISLMGQEELYANDRVQWAEEGQLNTIIKGVTYALASGFTSTSDHNLRVGDIVLISDGEINKQATVTVITSSKIFVATPDDGVAFSFAGTVSVICDFSNSFAKGTGNFEKGKRWNPDVKENFSHIIKETYSIEGSDMFHDTWIDTPDGPKWYNHEVENTGILFDNKVEMTFTLFERKASGDAAGMKGFVPQIEQGGNIANEYITDIEELSKVALRIKQQGTGCTEYTIWHNHEQGAYLRQMMSGLNAHYAAGSNYGMFNNSKDMAIKLGFASVYIDGITFHFTPWDLLDKPTLLGNLQFKASGIACLIIPSGTTSVMRDGNTVSKPYLSILYRNAARKREVKVFGPGGTQHRTDNQITDFMSECTNMLVGANAYFVVRTGADYYA</sequence>
<name>R9ZZ21_9CAUD</name>
<dbReference type="EMBL" id="KC821608">
    <property type="protein sequence ID" value="AGO47512.1"/>
    <property type="molecule type" value="Genomic_DNA"/>
</dbReference>
<evidence type="ECO:0000313" key="1">
    <source>
        <dbReference type="EMBL" id="AGO47512.1"/>
    </source>
</evidence>
<keyword evidence="2" id="KW-1185">Reference proteome</keyword>
<evidence type="ECO:0000313" key="2">
    <source>
        <dbReference type="Proteomes" id="UP000014731"/>
    </source>
</evidence>